<comment type="subcellular location">
    <subcellularLocation>
        <location evidence="1">Membrane</location>
    </subcellularLocation>
</comment>
<name>A0AAU4K513_9NOCA</name>
<evidence type="ECO:0000256" key="1">
    <source>
        <dbReference type="ARBA" id="ARBA00004370"/>
    </source>
</evidence>
<evidence type="ECO:0000256" key="2">
    <source>
        <dbReference type="ARBA" id="ARBA00023136"/>
    </source>
</evidence>
<evidence type="ECO:0000256" key="4">
    <source>
        <dbReference type="SAM" id="Phobius"/>
    </source>
</evidence>
<dbReference type="RefSeq" id="WP_328858329.1">
    <property type="nucleotide sequence ID" value="NZ_CP108021.1"/>
</dbReference>
<sequence>MTRTGAAEAPGDETTDDEATATVNGSADTLDEPTPERGSAHRLRRAVVPLAAALLVAGAGAATWWTHAETVADTERAALDGRYLSAARQMVLNLITVDPADASAVTDRILDGGTGEFRSEFASRADSFVSVVRQAAVSTKGSVTEAGIERSDSRTASVLIAATSTVTNGAGADNEPRVWRLRLTLAHDGDRILTSKVDFAV</sequence>
<accession>A0AAU4K513</accession>
<evidence type="ECO:0000313" key="6">
    <source>
        <dbReference type="Proteomes" id="UP001432128"/>
    </source>
</evidence>
<feature type="region of interest" description="Disordered" evidence="3">
    <location>
        <begin position="1"/>
        <end position="41"/>
    </location>
</feature>
<keyword evidence="6" id="KW-1185">Reference proteome</keyword>
<dbReference type="Proteomes" id="UP001432128">
    <property type="component" value="Chromosome"/>
</dbReference>
<proteinExistence type="predicted"/>
<reference evidence="5 6" key="1">
    <citation type="submission" date="2022-10" db="EMBL/GenBank/DDBJ databases">
        <title>The complete genomes of actinobacterial strains from the NBC collection.</title>
        <authorList>
            <person name="Joergensen T.S."/>
            <person name="Alvarez Arevalo M."/>
            <person name="Sterndorff E.B."/>
            <person name="Faurdal D."/>
            <person name="Vuksanovic O."/>
            <person name="Mourched A.-S."/>
            <person name="Charusanti P."/>
            <person name="Shaw S."/>
            <person name="Blin K."/>
            <person name="Weber T."/>
        </authorList>
    </citation>
    <scope>NUCLEOTIDE SEQUENCE [LARGE SCALE GENOMIC DNA]</scope>
    <source>
        <strain evidence="5 6">NBC_00319</strain>
    </source>
</reference>
<evidence type="ECO:0000256" key="3">
    <source>
        <dbReference type="SAM" id="MobiDB-lite"/>
    </source>
</evidence>
<dbReference type="AlphaFoldDB" id="A0AAU4K513"/>
<organism evidence="5 6">
    <name type="scientific">Williamsia herbipolensis</name>
    <dbReference type="NCBI Taxonomy" id="1603258"/>
    <lineage>
        <taxon>Bacteria</taxon>
        <taxon>Bacillati</taxon>
        <taxon>Actinomycetota</taxon>
        <taxon>Actinomycetes</taxon>
        <taxon>Mycobacteriales</taxon>
        <taxon>Nocardiaceae</taxon>
        <taxon>Williamsia</taxon>
    </lineage>
</organism>
<evidence type="ECO:0000313" key="5">
    <source>
        <dbReference type="EMBL" id="WUM21200.1"/>
    </source>
</evidence>
<dbReference type="KEGG" id="whr:OG579_05190"/>
<evidence type="ECO:0008006" key="7">
    <source>
        <dbReference type="Google" id="ProtNLM"/>
    </source>
</evidence>
<keyword evidence="4" id="KW-0812">Transmembrane</keyword>
<feature type="transmembrane region" description="Helical" evidence="4">
    <location>
        <begin position="46"/>
        <end position="65"/>
    </location>
</feature>
<keyword evidence="2 4" id="KW-0472">Membrane</keyword>
<dbReference type="EMBL" id="CP108021">
    <property type="protein sequence ID" value="WUM21200.1"/>
    <property type="molecule type" value="Genomic_DNA"/>
</dbReference>
<feature type="compositionally biased region" description="Acidic residues" evidence="3">
    <location>
        <begin position="10"/>
        <end position="19"/>
    </location>
</feature>
<gene>
    <name evidence="5" type="ORF">OG579_05190</name>
</gene>
<dbReference type="PANTHER" id="PTHR37042:SF4">
    <property type="entry name" value="OUTER MEMBRANE PROTEIN RV1973"/>
    <property type="match status" value="1"/>
</dbReference>
<keyword evidence="4" id="KW-1133">Transmembrane helix</keyword>
<dbReference type="GO" id="GO:0016020">
    <property type="term" value="C:membrane"/>
    <property type="evidence" value="ECO:0007669"/>
    <property type="project" value="UniProtKB-SubCell"/>
</dbReference>
<dbReference type="PANTHER" id="PTHR37042">
    <property type="entry name" value="OUTER MEMBRANE PROTEIN RV1973"/>
    <property type="match status" value="1"/>
</dbReference>
<protein>
    <recommendedName>
        <fullName evidence="7">Mce-associated membrane protein</fullName>
    </recommendedName>
</protein>